<feature type="binding site" evidence="5">
    <location>
        <position position="392"/>
    </location>
    <ligand>
        <name>Zn(2+)</name>
        <dbReference type="ChEBI" id="CHEBI:29105"/>
    </ligand>
</feature>
<dbReference type="PANTHER" id="PTHR46015">
    <property type="entry name" value="ZGC:172121"/>
    <property type="match status" value="1"/>
</dbReference>
<sequence>MTDLRPTFGKRPLRRSAILEHLAAIRYRTGRRYPCAILDGGFATEIERLGHDLSTTATQGEWAAAVLHKAPHDVQRVHRRYLEAGAEILTSASYQASMASIPTAVEVLARSLDRLDTQASYVLRAVSLGPLAARLGGGLEYRGYADTELFAAGDEAARETFRRYHEPRIAACVPFFAENSNDRDLTGDGTVPRADFILFETVPDALEATCISELMTSDTRFENIPWAISLQCRLASSSPPLAPESSERCTNMPQLAGGGPVPSVVEELLVSSFGPDPESGTRNGPLFIGFNCCPPWLIRPILESLQRCRHPLARQCAILSRTLERTEVRSADKWANFAGWAVYPNSGEMWDPGTQTWGRPSASTLDPENDAFWQYHVPVWSALGATIIGGCCRIGPQGISALARVVLG</sequence>
<evidence type="ECO:0000256" key="3">
    <source>
        <dbReference type="ARBA" id="ARBA00022723"/>
    </source>
</evidence>
<dbReference type="InterPro" id="IPR036589">
    <property type="entry name" value="HCY_dom_sf"/>
</dbReference>
<evidence type="ECO:0000313" key="8">
    <source>
        <dbReference type="Proteomes" id="UP000007014"/>
    </source>
</evidence>
<dbReference type="PROSITE" id="PS50970">
    <property type="entry name" value="HCY"/>
    <property type="match status" value="1"/>
</dbReference>
<dbReference type="InterPro" id="IPR003726">
    <property type="entry name" value="HCY_dom"/>
</dbReference>
<reference evidence="7 8" key="1">
    <citation type="journal article" date="2004" name="Nature">
        <title>Genome sequence of the ultrasmall unicellular red alga Cyanidioschyzon merolae 10D.</title>
        <authorList>
            <person name="Matsuzaki M."/>
            <person name="Misumi O."/>
            <person name="Shin-i T."/>
            <person name="Maruyama S."/>
            <person name="Takahara M."/>
            <person name="Miyagishima S."/>
            <person name="Mori T."/>
            <person name="Nishida K."/>
            <person name="Yagisawa F."/>
            <person name="Nishida K."/>
            <person name="Yoshida Y."/>
            <person name="Nishimura Y."/>
            <person name="Nakao S."/>
            <person name="Kobayashi T."/>
            <person name="Momoyama Y."/>
            <person name="Higashiyama T."/>
            <person name="Minoda A."/>
            <person name="Sano M."/>
            <person name="Nomoto H."/>
            <person name="Oishi K."/>
            <person name="Hayashi H."/>
            <person name="Ohta F."/>
            <person name="Nishizaka S."/>
            <person name="Haga S."/>
            <person name="Miura S."/>
            <person name="Morishita T."/>
            <person name="Kabeya Y."/>
            <person name="Terasawa K."/>
            <person name="Suzuki Y."/>
            <person name="Ishii Y."/>
            <person name="Asakawa S."/>
            <person name="Takano H."/>
            <person name="Ohta N."/>
            <person name="Kuroiwa H."/>
            <person name="Tanaka K."/>
            <person name="Shimizu N."/>
            <person name="Sugano S."/>
            <person name="Sato N."/>
            <person name="Nozaki H."/>
            <person name="Ogasawara N."/>
            <person name="Kohara Y."/>
            <person name="Kuroiwa T."/>
        </authorList>
    </citation>
    <scope>NUCLEOTIDE SEQUENCE [LARGE SCALE GENOMIC DNA]</scope>
    <source>
        <strain evidence="7 8">10D</strain>
    </source>
</reference>
<accession>M1VFA1</accession>
<keyword evidence="3 5" id="KW-0479">Metal-binding</keyword>
<dbReference type="GO" id="GO:0046872">
    <property type="term" value="F:metal ion binding"/>
    <property type="evidence" value="ECO:0007669"/>
    <property type="project" value="UniProtKB-KW"/>
</dbReference>
<feature type="binding site" evidence="5">
    <location>
        <position position="292"/>
    </location>
    <ligand>
        <name>Zn(2+)</name>
        <dbReference type="ChEBI" id="CHEBI:29105"/>
    </ligand>
</feature>
<comment type="cofactor">
    <cofactor evidence="5">
        <name>Zn(2+)</name>
        <dbReference type="ChEBI" id="CHEBI:29105"/>
    </cofactor>
</comment>
<dbReference type="Proteomes" id="UP000007014">
    <property type="component" value="Chromosome 15"/>
</dbReference>
<evidence type="ECO:0000256" key="2">
    <source>
        <dbReference type="ARBA" id="ARBA00022679"/>
    </source>
</evidence>
<keyword evidence="2 5" id="KW-0808">Transferase</keyword>
<keyword evidence="4 5" id="KW-0862">Zinc</keyword>
<dbReference type="InterPro" id="IPR051486">
    <property type="entry name" value="Hcy_S-methyltransferase"/>
</dbReference>
<dbReference type="GO" id="GO:0009086">
    <property type="term" value="P:methionine biosynthetic process"/>
    <property type="evidence" value="ECO:0007669"/>
    <property type="project" value="TreeGrafter"/>
</dbReference>
<dbReference type="HOGENOM" id="CLU_004914_3_2_1"/>
<evidence type="ECO:0000259" key="6">
    <source>
        <dbReference type="PROSITE" id="PS50970"/>
    </source>
</evidence>
<keyword evidence="1 5" id="KW-0489">Methyltransferase</keyword>
<protein>
    <submittedName>
        <fullName evidence="7">Probable homocysteine S-methyltransferase</fullName>
    </submittedName>
</protein>
<dbReference type="PANTHER" id="PTHR46015:SF1">
    <property type="entry name" value="HOMOCYSTEINE S-METHYLTRANSFERASE-LIKE ISOFORM 1"/>
    <property type="match status" value="1"/>
</dbReference>
<dbReference type="RefSeq" id="XP_005537673.1">
    <property type="nucleotide sequence ID" value="XM_005537616.1"/>
</dbReference>
<dbReference type="SUPFAM" id="SSF82282">
    <property type="entry name" value="Homocysteine S-methyltransferase"/>
    <property type="match status" value="1"/>
</dbReference>
<dbReference type="OMA" id="CSQPEVI"/>
<keyword evidence="8" id="KW-1185">Reference proteome</keyword>
<reference evidence="7 8" key="2">
    <citation type="journal article" date="2007" name="BMC Biol.">
        <title>A 100%-complete sequence reveals unusually simple genomic features in the hot-spring red alga Cyanidioschyzon merolae.</title>
        <authorList>
            <person name="Nozaki H."/>
            <person name="Takano H."/>
            <person name="Misumi O."/>
            <person name="Terasawa K."/>
            <person name="Matsuzaki M."/>
            <person name="Maruyama S."/>
            <person name="Nishida K."/>
            <person name="Yagisawa F."/>
            <person name="Yoshida Y."/>
            <person name="Fujiwara T."/>
            <person name="Takio S."/>
            <person name="Tamura K."/>
            <person name="Chung S.J."/>
            <person name="Nakamura S."/>
            <person name="Kuroiwa H."/>
            <person name="Tanaka K."/>
            <person name="Sato N."/>
            <person name="Kuroiwa T."/>
        </authorList>
    </citation>
    <scope>NUCLEOTIDE SEQUENCE [LARGE SCALE GENOMIC DNA]</scope>
    <source>
        <strain evidence="7 8">10D</strain>
    </source>
</reference>
<dbReference type="GeneID" id="16995841"/>
<dbReference type="AlphaFoldDB" id="M1VFA1"/>
<evidence type="ECO:0000256" key="5">
    <source>
        <dbReference type="PROSITE-ProRule" id="PRU00333"/>
    </source>
</evidence>
<feature type="domain" description="Hcy-binding" evidence="6">
    <location>
        <begin position="24"/>
        <end position="406"/>
    </location>
</feature>
<evidence type="ECO:0000256" key="1">
    <source>
        <dbReference type="ARBA" id="ARBA00022603"/>
    </source>
</evidence>
<dbReference type="Pfam" id="PF02574">
    <property type="entry name" value="S-methyl_trans"/>
    <property type="match status" value="1"/>
</dbReference>
<evidence type="ECO:0000256" key="4">
    <source>
        <dbReference type="ARBA" id="ARBA00022833"/>
    </source>
</evidence>
<dbReference type="OrthoDB" id="261426at2759"/>
<evidence type="ECO:0000313" key="7">
    <source>
        <dbReference type="EMBL" id="BAM81637.1"/>
    </source>
</evidence>
<dbReference type="EMBL" id="AP006497">
    <property type="protein sequence ID" value="BAM81637.1"/>
    <property type="molecule type" value="Genomic_DNA"/>
</dbReference>
<dbReference type="STRING" id="280699.M1VFA1"/>
<name>M1VFA1_CYAM1</name>
<dbReference type="GO" id="GO:0008898">
    <property type="term" value="F:S-adenosylmethionine-homocysteine S-methyltransferase activity"/>
    <property type="evidence" value="ECO:0007669"/>
    <property type="project" value="TreeGrafter"/>
</dbReference>
<dbReference type="GO" id="GO:0032259">
    <property type="term" value="P:methylation"/>
    <property type="evidence" value="ECO:0007669"/>
    <property type="project" value="UniProtKB-KW"/>
</dbReference>
<dbReference type="Gene3D" id="3.20.20.330">
    <property type="entry name" value="Homocysteine-binding-like domain"/>
    <property type="match status" value="1"/>
</dbReference>
<dbReference type="Gramene" id="CMO308CT">
    <property type="protein sequence ID" value="CMO308CT"/>
    <property type="gene ID" value="CMO308C"/>
</dbReference>
<dbReference type="eggNOG" id="KOG1579">
    <property type="taxonomic scope" value="Eukaryota"/>
</dbReference>
<feature type="binding site" evidence="5">
    <location>
        <position position="391"/>
    </location>
    <ligand>
        <name>Zn(2+)</name>
        <dbReference type="ChEBI" id="CHEBI:29105"/>
    </ligand>
</feature>
<dbReference type="KEGG" id="cme:CYME_CMO308C"/>
<dbReference type="GO" id="GO:0033528">
    <property type="term" value="P:S-methylmethionine cycle"/>
    <property type="evidence" value="ECO:0007669"/>
    <property type="project" value="TreeGrafter"/>
</dbReference>
<organism evidence="7 8">
    <name type="scientific">Cyanidioschyzon merolae (strain NIES-3377 / 10D)</name>
    <name type="common">Unicellular red alga</name>
    <dbReference type="NCBI Taxonomy" id="280699"/>
    <lineage>
        <taxon>Eukaryota</taxon>
        <taxon>Rhodophyta</taxon>
        <taxon>Bangiophyceae</taxon>
        <taxon>Cyanidiales</taxon>
        <taxon>Cyanidiaceae</taxon>
        <taxon>Cyanidioschyzon</taxon>
    </lineage>
</organism>
<gene>
    <name evidence="7" type="ORF">CYME_CMO308C</name>
</gene>
<proteinExistence type="predicted"/>